<dbReference type="InterPro" id="IPR036872">
    <property type="entry name" value="CH_dom_sf"/>
</dbReference>
<protein>
    <submittedName>
        <fullName evidence="4">(spotted green pufferfish) hypothetical protein</fullName>
    </submittedName>
</protein>
<gene>
    <name evidence="4" type="ORF">GSTENG00024867001</name>
</gene>
<dbReference type="Pfam" id="PF24529">
    <property type="entry name" value="CFAP47"/>
    <property type="match status" value="1"/>
</dbReference>
<feature type="compositionally biased region" description="Polar residues" evidence="1">
    <location>
        <begin position="449"/>
        <end position="473"/>
    </location>
</feature>
<dbReference type="SUPFAM" id="SSF47576">
    <property type="entry name" value="Calponin-homology domain, CH-domain"/>
    <property type="match status" value="1"/>
</dbReference>
<sequence>YYEKVLLAAKRWFSFFGWSCGPHPISVPHTLRRVVSKTLVHIASGQSQRVTLNRDTRSVVNMLQHLTGQPIPGIPCCQTFSSDLAHRTRELLQQHEAVLTFLRVQGAFLCHVRPAFLLDVEEFKHWCSLQSNEEENGFDYSCVDYESLSKRCWTDVLLQIYKVLVLSRVSKSSVSSSLGIDGIPQFNPQSLASNIYSCMELQLLSWINTHYQSSRETLWRRDGGGPLARWIVNFDLDFKDGLVLAGLLAAYCPYLIHSHFQRMYMRASTTEQATHNNIIVCQALTTLNLNFDIQADCVGHFTCQVVLSSCFDTRVYEIEAVVTSQSSFYHRSTVHWASRWRRTYASFAHGLQTSIKLADHLHTLTIMLILPVTSCRYVFPPLCLRCAISLFFFILAVHVFSRMFIKDLSLCLCVRWTRQSIPLVNPTAERLELLVSNTNPRNYTVEMDSGNTTRTQLEPSVKSQQASRSSQFH</sequence>
<keyword evidence="2" id="KW-0472">Membrane</keyword>
<reference evidence="4" key="1">
    <citation type="journal article" date="2004" name="Nature">
        <title>Genome duplication in the teleost fish Tetraodon nigroviridis reveals the early vertebrate proto-karyotype.</title>
        <authorList>
            <person name="Jaillon O."/>
            <person name="Aury J.-M."/>
            <person name="Brunet F."/>
            <person name="Petit J.-L."/>
            <person name="Stange-Thomann N."/>
            <person name="Mauceli E."/>
            <person name="Bouneau L."/>
            <person name="Fischer C."/>
            <person name="Ozouf-Costaz C."/>
            <person name="Bernot A."/>
            <person name="Nicaud S."/>
            <person name="Jaffe D."/>
            <person name="Fisher S."/>
            <person name="Lutfalla G."/>
            <person name="Dossat C."/>
            <person name="Segurens B."/>
            <person name="Dasilva C."/>
            <person name="Salanoubat M."/>
            <person name="Levy M."/>
            <person name="Boudet N."/>
            <person name="Castellano S."/>
            <person name="Anthouard V."/>
            <person name="Jubin C."/>
            <person name="Castelli V."/>
            <person name="Katinka M."/>
            <person name="Vacherie B."/>
            <person name="Biemont C."/>
            <person name="Skalli Z."/>
            <person name="Cattolico L."/>
            <person name="Poulain J."/>
            <person name="De Berardinis V."/>
            <person name="Cruaud C."/>
            <person name="Duprat S."/>
            <person name="Brottier P."/>
            <person name="Coutanceau J.-P."/>
            <person name="Gouzy J."/>
            <person name="Parra G."/>
            <person name="Lardier G."/>
            <person name="Chapple C."/>
            <person name="McKernan K.J."/>
            <person name="McEwan P."/>
            <person name="Bosak S."/>
            <person name="Kellis M."/>
            <person name="Volff J.-N."/>
            <person name="Guigo R."/>
            <person name="Zody M.C."/>
            <person name="Mesirov J."/>
            <person name="Lindblad-Toh K."/>
            <person name="Birren B."/>
            <person name="Nusbaum C."/>
            <person name="Kahn D."/>
            <person name="Robinson-Rechavi M."/>
            <person name="Laudet V."/>
            <person name="Schachter V."/>
            <person name="Quetier F."/>
            <person name="Saurin W."/>
            <person name="Scarpelli C."/>
            <person name="Wincker P."/>
            <person name="Lander E.S."/>
            <person name="Weissenbach J."/>
            <person name="Roest Crollius H."/>
        </authorList>
    </citation>
    <scope>NUCLEOTIDE SEQUENCE [LARGE SCALE GENOMIC DNA]</scope>
</reference>
<dbReference type="PANTHER" id="PTHR45912">
    <property type="entry name" value="CILIA- AND FLAGELLA-ASSOCIATED PROTEIN 47"/>
    <property type="match status" value="1"/>
</dbReference>
<name>Q4S2Z0_TETNG</name>
<dbReference type="OrthoDB" id="10060824at2759"/>
<dbReference type="Gene3D" id="1.10.418.10">
    <property type="entry name" value="Calponin-like domain"/>
    <property type="match status" value="1"/>
</dbReference>
<feature type="domain" description="Cilia- and flagella-associated protein 47" evidence="3">
    <location>
        <begin position="54"/>
        <end position="169"/>
    </location>
</feature>
<proteinExistence type="predicted"/>
<dbReference type="InterPro" id="IPR056343">
    <property type="entry name" value="CFAP47_dom"/>
</dbReference>
<evidence type="ECO:0000259" key="3">
    <source>
        <dbReference type="Pfam" id="PF24529"/>
    </source>
</evidence>
<dbReference type="GO" id="GO:0005929">
    <property type="term" value="C:cilium"/>
    <property type="evidence" value="ECO:0007669"/>
    <property type="project" value="TreeGrafter"/>
</dbReference>
<dbReference type="GO" id="GO:0060271">
    <property type="term" value="P:cilium assembly"/>
    <property type="evidence" value="ECO:0007669"/>
    <property type="project" value="TreeGrafter"/>
</dbReference>
<organism evidence="4">
    <name type="scientific">Tetraodon nigroviridis</name>
    <name type="common">Spotted green pufferfish</name>
    <name type="synonym">Chelonodon nigroviridis</name>
    <dbReference type="NCBI Taxonomy" id="99883"/>
    <lineage>
        <taxon>Eukaryota</taxon>
        <taxon>Metazoa</taxon>
        <taxon>Chordata</taxon>
        <taxon>Craniata</taxon>
        <taxon>Vertebrata</taxon>
        <taxon>Euteleostomi</taxon>
        <taxon>Actinopterygii</taxon>
        <taxon>Neopterygii</taxon>
        <taxon>Teleostei</taxon>
        <taxon>Neoteleostei</taxon>
        <taxon>Acanthomorphata</taxon>
        <taxon>Eupercaria</taxon>
        <taxon>Tetraodontiformes</taxon>
        <taxon>Tetradontoidea</taxon>
        <taxon>Tetraodontidae</taxon>
        <taxon>Tetraodon</taxon>
    </lineage>
</organism>
<accession>Q4S2Z0</accession>
<dbReference type="AlphaFoldDB" id="Q4S2Z0"/>
<comment type="caution">
    <text evidence="4">The sequence shown here is derived from an EMBL/GenBank/DDBJ whole genome shotgun (WGS) entry which is preliminary data.</text>
</comment>
<dbReference type="KEGG" id="tng:GSTEN00024867G001"/>
<feature type="region of interest" description="Disordered" evidence="1">
    <location>
        <begin position="444"/>
        <end position="473"/>
    </location>
</feature>
<feature type="non-terminal residue" evidence="4">
    <location>
        <position position="1"/>
    </location>
</feature>
<feature type="transmembrane region" description="Helical" evidence="2">
    <location>
        <begin position="377"/>
        <end position="400"/>
    </location>
</feature>
<keyword evidence="2" id="KW-1133">Transmembrane helix</keyword>
<evidence type="ECO:0000256" key="1">
    <source>
        <dbReference type="SAM" id="MobiDB-lite"/>
    </source>
</evidence>
<dbReference type="PANTHER" id="PTHR45912:SF3">
    <property type="entry name" value="CILIA- AND FLAGELLA-ASSOCIATED PROTEIN 47"/>
    <property type="match status" value="1"/>
</dbReference>
<dbReference type="EMBL" id="CAAE01014756">
    <property type="protein sequence ID" value="CAG04992.1"/>
    <property type="molecule type" value="Genomic_DNA"/>
</dbReference>
<evidence type="ECO:0000256" key="2">
    <source>
        <dbReference type="SAM" id="Phobius"/>
    </source>
</evidence>
<evidence type="ECO:0000313" key="4">
    <source>
        <dbReference type="EMBL" id="CAG04992.1"/>
    </source>
</evidence>
<reference evidence="4" key="2">
    <citation type="submission" date="2004-02" db="EMBL/GenBank/DDBJ databases">
        <authorList>
            <consortium name="Genoscope"/>
            <consortium name="Whitehead Institute Centre for Genome Research"/>
        </authorList>
    </citation>
    <scope>NUCLEOTIDE SEQUENCE</scope>
</reference>
<keyword evidence="2" id="KW-0812">Transmembrane</keyword>